<sequence>MAKMIIIFTTIIVINAALAPLNAKSLDEGTNSTLCGIDHFVEIVNDTVVCSPCPVDSHINVSQHNLTECSRRERKVDLSEYWNFQASQVHPLFFIIGIMLATITVIVLAFIFCGWQIFCLNDDPHVFTILANAIAIMRKQLKKFANILKNPNNATLKKKDNSQNVSSTDELHTNLI</sequence>
<proteinExistence type="predicted"/>
<protein>
    <submittedName>
        <fullName evidence="3">Uncharacterized protein</fullName>
    </submittedName>
</protein>
<dbReference type="EMBL" id="JASAOG010000014">
    <property type="protein sequence ID" value="KAK0065304.1"/>
    <property type="molecule type" value="Genomic_DNA"/>
</dbReference>
<feature type="chain" id="PRO_5042032071" evidence="2">
    <location>
        <begin position="24"/>
        <end position="176"/>
    </location>
</feature>
<organism evidence="3 4">
    <name type="scientific">Biomphalaria pfeifferi</name>
    <name type="common">Bloodfluke planorb</name>
    <name type="synonym">Freshwater snail</name>
    <dbReference type="NCBI Taxonomy" id="112525"/>
    <lineage>
        <taxon>Eukaryota</taxon>
        <taxon>Metazoa</taxon>
        <taxon>Spiralia</taxon>
        <taxon>Lophotrochozoa</taxon>
        <taxon>Mollusca</taxon>
        <taxon>Gastropoda</taxon>
        <taxon>Heterobranchia</taxon>
        <taxon>Euthyneura</taxon>
        <taxon>Panpulmonata</taxon>
        <taxon>Hygrophila</taxon>
        <taxon>Lymnaeoidea</taxon>
        <taxon>Planorbidae</taxon>
        <taxon>Biomphalaria</taxon>
    </lineage>
</organism>
<keyword evidence="1" id="KW-0472">Membrane</keyword>
<reference evidence="3" key="1">
    <citation type="journal article" date="2023" name="PLoS Negl. Trop. Dis.">
        <title>A genome sequence for Biomphalaria pfeifferi, the major vector snail for the human-infecting parasite Schistosoma mansoni.</title>
        <authorList>
            <person name="Bu L."/>
            <person name="Lu L."/>
            <person name="Laidemitt M.R."/>
            <person name="Zhang S.M."/>
            <person name="Mutuku M."/>
            <person name="Mkoji G."/>
            <person name="Steinauer M."/>
            <person name="Loker E.S."/>
        </authorList>
    </citation>
    <scope>NUCLEOTIDE SEQUENCE</scope>
    <source>
        <strain evidence="3">KasaAsao</strain>
    </source>
</reference>
<feature type="signal peptide" evidence="2">
    <location>
        <begin position="1"/>
        <end position="23"/>
    </location>
</feature>
<comment type="caution">
    <text evidence="3">The sequence shown here is derived from an EMBL/GenBank/DDBJ whole genome shotgun (WGS) entry which is preliminary data.</text>
</comment>
<evidence type="ECO:0000313" key="4">
    <source>
        <dbReference type="Proteomes" id="UP001233172"/>
    </source>
</evidence>
<reference evidence="3" key="2">
    <citation type="submission" date="2023-04" db="EMBL/GenBank/DDBJ databases">
        <authorList>
            <person name="Bu L."/>
            <person name="Lu L."/>
            <person name="Laidemitt M.R."/>
            <person name="Zhang S.M."/>
            <person name="Mutuku M."/>
            <person name="Mkoji G."/>
            <person name="Steinauer M."/>
            <person name="Loker E.S."/>
        </authorList>
    </citation>
    <scope>NUCLEOTIDE SEQUENCE</scope>
    <source>
        <strain evidence="3">KasaAsao</strain>
        <tissue evidence="3">Whole Snail</tissue>
    </source>
</reference>
<name>A0AAD8C4H1_BIOPF</name>
<gene>
    <name evidence="3" type="ORF">Bpfe_005330</name>
</gene>
<dbReference type="Proteomes" id="UP001233172">
    <property type="component" value="Unassembled WGS sequence"/>
</dbReference>
<accession>A0AAD8C4H1</accession>
<keyword evidence="1" id="KW-0812">Transmembrane</keyword>
<evidence type="ECO:0000256" key="1">
    <source>
        <dbReference type="SAM" id="Phobius"/>
    </source>
</evidence>
<keyword evidence="4" id="KW-1185">Reference proteome</keyword>
<keyword evidence="1" id="KW-1133">Transmembrane helix</keyword>
<dbReference type="AlphaFoldDB" id="A0AAD8C4H1"/>
<evidence type="ECO:0000256" key="2">
    <source>
        <dbReference type="SAM" id="SignalP"/>
    </source>
</evidence>
<keyword evidence="2" id="KW-0732">Signal</keyword>
<evidence type="ECO:0000313" key="3">
    <source>
        <dbReference type="EMBL" id="KAK0065304.1"/>
    </source>
</evidence>
<feature type="transmembrane region" description="Helical" evidence="1">
    <location>
        <begin position="92"/>
        <end position="115"/>
    </location>
</feature>